<gene>
    <name evidence="1" type="ORF">CA257_18615</name>
</gene>
<dbReference type="Pfam" id="PF09677">
    <property type="entry name" value="TrbI_Ftype"/>
    <property type="match status" value="1"/>
</dbReference>
<dbReference type="EMBL" id="QQWO01000019">
    <property type="protein sequence ID" value="RSV00168.1"/>
    <property type="molecule type" value="Genomic_DNA"/>
</dbReference>
<evidence type="ECO:0000313" key="1">
    <source>
        <dbReference type="EMBL" id="RSV00168.1"/>
    </source>
</evidence>
<comment type="caution">
    <text evidence="1">The sequence shown here is derived from an EMBL/GenBank/DDBJ whole genome shotgun (WGS) entry which is preliminary data.</text>
</comment>
<dbReference type="Proteomes" id="UP000286681">
    <property type="component" value="Unassembled WGS sequence"/>
</dbReference>
<evidence type="ECO:0000313" key="2">
    <source>
        <dbReference type="Proteomes" id="UP000286681"/>
    </source>
</evidence>
<protein>
    <recommendedName>
        <fullName evidence="3">Type-F conjugative transfer system protein (TrbI_Ftype)</fullName>
    </recommendedName>
</protein>
<organism evidence="1 2">
    <name type="scientific">Sphingomonas koreensis</name>
    <dbReference type="NCBI Taxonomy" id="93064"/>
    <lineage>
        <taxon>Bacteria</taxon>
        <taxon>Pseudomonadati</taxon>
        <taxon>Pseudomonadota</taxon>
        <taxon>Alphaproteobacteria</taxon>
        <taxon>Sphingomonadales</taxon>
        <taxon>Sphingomonadaceae</taxon>
        <taxon>Sphingomonas</taxon>
    </lineage>
</organism>
<evidence type="ECO:0008006" key="3">
    <source>
        <dbReference type="Google" id="ProtNLM"/>
    </source>
</evidence>
<proteinExistence type="predicted"/>
<name>A0AAJ4S0S2_9SPHN</name>
<sequence>MGAILIVALIWAMWVTKALVEPREEHIVKASLSNIVGEYVSAQARSASPPGQVEAEMRAFMSSLDHELQRRGAGGQVVLVGEAVLTKNVPDITDSLRKAVYASGVRQPRPASAQEMQQLQQQMAPGLATPSTPGGPAAAAGATLEPMAAVPAGAAMPQAGSGAGTAPPAAIPGAAITTFGGPDGSGGQ</sequence>
<accession>A0AAJ4S0S2</accession>
<reference evidence="1 2" key="1">
    <citation type="submission" date="2018-07" db="EMBL/GenBank/DDBJ databases">
        <title>Genomic and Epidemiologic Investigation of an Indolent Hospital Outbreak.</title>
        <authorList>
            <person name="Johnson R.C."/>
            <person name="Deming C."/>
            <person name="Conlan S."/>
            <person name="Zellmer C.J."/>
            <person name="Michelin A.V."/>
            <person name="Lee-Lin S."/>
            <person name="Thomas P.J."/>
            <person name="Park M."/>
            <person name="Weingarten R.A."/>
            <person name="Less J."/>
            <person name="Dekker J.P."/>
            <person name="Frank K.M."/>
            <person name="Musser K.A."/>
            <person name="Mcquiston J.R."/>
            <person name="Henderson D.K."/>
            <person name="Lau A.F."/>
            <person name="Palmore T.N."/>
            <person name="Segre J.A."/>
        </authorList>
    </citation>
    <scope>NUCLEOTIDE SEQUENCE [LARGE SCALE GENOMIC DNA]</scope>
    <source>
        <strain evidence="1 2">SK-NIH.Env10_0317</strain>
    </source>
</reference>
<dbReference type="InterPro" id="IPR014115">
    <property type="entry name" value="TrbI_Ftype"/>
</dbReference>
<dbReference type="AlphaFoldDB" id="A0AAJ4S0S2"/>